<name>A0A451BSG6_9GAMM</name>
<proteinExistence type="predicted"/>
<sequence length="88" mass="9946">MNNLSSSPISHERDEYPEITQADLDRAIFRVGLQPAPRKQSITLSLDTNLVDYFKSKAGEHGYQILMSETLRQAMEREELEGIVTAGH</sequence>
<reference evidence="1" key="1">
    <citation type="submission" date="2019-02" db="EMBL/GenBank/DDBJ databases">
        <authorList>
            <person name="Gruber-Vodicka R. H."/>
            <person name="Seah K. B. B."/>
        </authorList>
    </citation>
    <scope>NUCLEOTIDE SEQUENCE</scope>
    <source>
        <strain evidence="1">BECK_S127</strain>
    </source>
</reference>
<dbReference type="InterPro" id="IPR025528">
    <property type="entry name" value="BrnA_antitoxin"/>
</dbReference>
<dbReference type="EMBL" id="CAADHB010000259">
    <property type="protein sequence ID" value="VFK81224.1"/>
    <property type="molecule type" value="Genomic_DNA"/>
</dbReference>
<accession>A0A451BSG6</accession>
<dbReference type="Pfam" id="PF14384">
    <property type="entry name" value="BrnA_antitoxin"/>
    <property type="match status" value="1"/>
</dbReference>
<dbReference type="AlphaFoldDB" id="A0A451BSG6"/>
<organism evidence="1">
    <name type="scientific">Candidatus Kentrum sp. SD</name>
    <dbReference type="NCBI Taxonomy" id="2126332"/>
    <lineage>
        <taxon>Bacteria</taxon>
        <taxon>Pseudomonadati</taxon>
        <taxon>Pseudomonadota</taxon>
        <taxon>Gammaproteobacteria</taxon>
        <taxon>Candidatus Kentrum</taxon>
    </lineage>
</organism>
<protein>
    <submittedName>
        <fullName evidence="1">BrnA antitoxin of type II toxin-antitoxin system</fullName>
    </submittedName>
</protein>
<gene>
    <name evidence="1" type="ORF">BECKSD772D_GA0070982_12593</name>
</gene>
<evidence type="ECO:0000313" key="1">
    <source>
        <dbReference type="EMBL" id="VFK81224.1"/>
    </source>
</evidence>